<accession>A0ABR3QJA2</accession>
<feature type="compositionally biased region" description="Basic and acidic residues" evidence="1">
    <location>
        <begin position="258"/>
        <end position="277"/>
    </location>
</feature>
<feature type="compositionally biased region" description="Basic and acidic residues" evidence="1">
    <location>
        <begin position="1177"/>
        <end position="1215"/>
    </location>
</feature>
<proteinExistence type="predicted"/>
<feature type="compositionally biased region" description="Polar residues" evidence="1">
    <location>
        <begin position="85"/>
        <end position="114"/>
    </location>
</feature>
<feature type="compositionally biased region" description="Low complexity" evidence="1">
    <location>
        <begin position="783"/>
        <end position="793"/>
    </location>
</feature>
<dbReference type="Proteomes" id="UP001521785">
    <property type="component" value="Unassembled WGS sequence"/>
</dbReference>
<dbReference type="EMBL" id="JAKJXO020000021">
    <property type="protein sequence ID" value="KAL1592232.1"/>
    <property type="molecule type" value="Genomic_DNA"/>
</dbReference>
<feature type="compositionally biased region" description="Polar residues" evidence="1">
    <location>
        <begin position="807"/>
        <end position="822"/>
    </location>
</feature>
<reference evidence="2 3" key="1">
    <citation type="submission" date="2024-02" db="EMBL/GenBank/DDBJ databases">
        <title>De novo assembly and annotation of 12 fungi associated with fruit tree decline syndrome in Ontario, Canada.</title>
        <authorList>
            <person name="Sulman M."/>
            <person name="Ellouze W."/>
            <person name="Ilyukhin E."/>
        </authorList>
    </citation>
    <scope>NUCLEOTIDE SEQUENCE [LARGE SCALE GENOMIC DNA]</scope>
    <source>
        <strain evidence="2 3">M42-189</strain>
    </source>
</reference>
<feature type="compositionally biased region" description="Basic and acidic residues" evidence="1">
    <location>
        <begin position="1025"/>
        <end position="1118"/>
    </location>
</feature>
<feature type="compositionally biased region" description="Basic and acidic residues" evidence="1">
    <location>
        <begin position="368"/>
        <end position="389"/>
    </location>
</feature>
<feature type="compositionally biased region" description="Polar residues" evidence="1">
    <location>
        <begin position="439"/>
        <end position="455"/>
    </location>
</feature>
<evidence type="ECO:0000313" key="2">
    <source>
        <dbReference type="EMBL" id="KAL1592232.1"/>
    </source>
</evidence>
<feature type="compositionally biased region" description="Basic and acidic residues" evidence="1">
    <location>
        <begin position="142"/>
        <end position="160"/>
    </location>
</feature>
<feature type="region of interest" description="Disordered" evidence="1">
    <location>
        <begin position="753"/>
        <end position="857"/>
    </location>
</feature>
<feature type="compositionally biased region" description="Low complexity" evidence="1">
    <location>
        <begin position="613"/>
        <end position="628"/>
    </location>
</feature>
<feature type="compositionally biased region" description="Basic and acidic residues" evidence="1">
    <location>
        <begin position="1295"/>
        <end position="1304"/>
    </location>
</feature>
<gene>
    <name evidence="2" type="ORF">SLS60_011309</name>
</gene>
<name>A0ABR3QJA2_9PLEO</name>
<feature type="compositionally biased region" description="Basic and acidic residues" evidence="1">
    <location>
        <begin position="508"/>
        <end position="521"/>
    </location>
</feature>
<feature type="compositionally biased region" description="Polar residues" evidence="1">
    <location>
        <begin position="346"/>
        <end position="356"/>
    </location>
</feature>
<evidence type="ECO:0000313" key="3">
    <source>
        <dbReference type="Proteomes" id="UP001521785"/>
    </source>
</evidence>
<evidence type="ECO:0000256" key="1">
    <source>
        <dbReference type="SAM" id="MobiDB-lite"/>
    </source>
</evidence>
<feature type="compositionally biased region" description="Basic and acidic residues" evidence="1">
    <location>
        <begin position="547"/>
        <end position="560"/>
    </location>
</feature>
<feature type="compositionally biased region" description="Polar residues" evidence="1">
    <location>
        <begin position="467"/>
        <end position="480"/>
    </location>
</feature>
<feature type="region of interest" description="Disordered" evidence="1">
    <location>
        <begin position="872"/>
        <end position="1304"/>
    </location>
</feature>
<evidence type="ECO:0008006" key="4">
    <source>
        <dbReference type="Google" id="ProtNLM"/>
    </source>
</evidence>
<feature type="compositionally biased region" description="Low complexity" evidence="1">
    <location>
        <begin position="282"/>
        <end position="292"/>
    </location>
</feature>
<dbReference type="PANTHER" id="PTHR39606">
    <property type="entry name" value="SURFACE PROTEIN, PUTATIVE-RELATED"/>
    <property type="match status" value="1"/>
</dbReference>
<feature type="compositionally biased region" description="Polar residues" evidence="1">
    <location>
        <begin position="837"/>
        <end position="850"/>
    </location>
</feature>
<organism evidence="2 3">
    <name type="scientific">Paraconiothyrium brasiliense</name>
    <dbReference type="NCBI Taxonomy" id="300254"/>
    <lineage>
        <taxon>Eukaryota</taxon>
        <taxon>Fungi</taxon>
        <taxon>Dikarya</taxon>
        <taxon>Ascomycota</taxon>
        <taxon>Pezizomycotina</taxon>
        <taxon>Dothideomycetes</taxon>
        <taxon>Pleosporomycetidae</taxon>
        <taxon>Pleosporales</taxon>
        <taxon>Massarineae</taxon>
        <taxon>Didymosphaeriaceae</taxon>
        <taxon>Paraconiothyrium</taxon>
    </lineage>
</organism>
<feature type="region of interest" description="Disordered" evidence="1">
    <location>
        <begin position="1"/>
        <end position="735"/>
    </location>
</feature>
<feature type="compositionally biased region" description="Polar residues" evidence="1">
    <location>
        <begin position="951"/>
        <end position="990"/>
    </location>
</feature>
<protein>
    <recommendedName>
        <fullName evidence="4">Dehydrin</fullName>
    </recommendedName>
</protein>
<feature type="compositionally biased region" description="Basic and acidic residues" evidence="1">
    <location>
        <begin position="1146"/>
        <end position="1156"/>
    </location>
</feature>
<sequence length="1304" mass="135828">MEKIKNVFSHGHSKEGDVAQGRHDTPTAAEFDRSKTGALAGEGSHLAGAHQSPQGASGEHHPIYDQFAKGQTAGDSTTTTGDAPHSSNTPHVPQATSTGVGDSSAPSATPSLHPNQYRPGPHEDMSTASIKSGVIGFPQGSDDTHAARPNDNLFEQKQRDATGSNQPGAGGDLSGTKAGDHESHLGQGAAAGAGALGTGALAEHASRSHPEDTSYMSAGKPPQINLQRQQSDVPPDSGRSFPLAGGVAHQPSQTATRTNEREPGTKEREAGLHDGQGRKGLAGAAGAASASSVVPQNDGRIEANLQPQSVEQPALEHHHGRDAAVAGGLGAAGVGAYEAAKRHEAQPSQSTNPSQSANPEALAAARAAVDEHGWTHDHAGHGHNYKGDPCDSTPGSPEDGKSSLLFTSGPHSTDTANRIDPKLHVPGEFPSPTPLEESNAPSYIQSKPTTESTPSAFAAEHELRHTGSLNEPQARSAEQPTSEHHYGRDAAVAGGLGAAGAYAAGKHHQTDSPEVGDKSLYDEPNPYTHTKVDPRVDTVPRGGFAEQRYDPTASEHRDTRNAALPGGAIGSSQPSTQASTQGAAKGHELSNKEYPLAGQEVKSDSQHHHGRDAALVGAGAATTAGLYASQRDAEPDSGPASSTIGPHKSNVANVLDPRVQPDPALQKHHHAAPTVEDPAPSTVGPHKSDVANIVDPRVLPDPQKQKGLSKEQADKLDPKATEDASKQHHYGRDAAVAGGAGAAGYGAYEAAKSYGEHPSTQPGAAMHEQRYDPSAPGAHDPRSTAGTSASTTSPQNQQHHYGRDTAAAQQPSAAQGHQQSPHSAAVSGLDSQRYDPATSTQQAGTPQSQHHYGRDAAAVGGVGALGAGAYAATRGQHDNQQYPTSGTHGLDSQRYDPATSTQQSGVLQDTSTQQAGAPQDQHHYGRDAAIAGGAGALGAGAYAATRDHSHPQAQQPSATQGYPQSSTTSAVQNPNTTTYSQPQDATQVPRSQDPKEDHTKRNAALGTAAGVGAAGAGAYGLSQHDAQKEQERQLKEQQKAFDDQQKALEKKQAHDQKHHDKLVAAEEKKHAKEAEHKEKEHAKEMEKQQKQHDKLLAAKENEAQREREATPEEEGSPKEKKHRFLTFLNKKDKDRTNSSGENSPRASRDSPRHSKEYAAGAAGVGAAGAGAAAYEQEEGRHLAEKKGRNVLHKEPPVGHPAREVDPHVGKREHIGIDGPIGDPNLVSGDQQTERGVYGAHPASDVVGGHHTVTEPHTGLPTNVEKYGDGRGGTDASATIPGVHEGSGQGGATDWDAIKKGDTVY</sequence>
<feature type="compositionally biased region" description="Polar residues" evidence="1">
    <location>
        <begin position="570"/>
        <end position="582"/>
    </location>
</feature>
<feature type="compositionally biased region" description="Basic and acidic residues" evidence="1">
    <location>
        <begin position="708"/>
        <end position="732"/>
    </location>
</feature>
<feature type="compositionally biased region" description="Low complexity" evidence="1">
    <location>
        <begin position="72"/>
        <end position="83"/>
    </location>
</feature>
<feature type="compositionally biased region" description="Polar residues" evidence="1">
    <location>
        <begin position="898"/>
        <end position="916"/>
    </location>
</feature>
<feature type="compositionally biased region" description="Low complexity" evidence="1">
    <location>
        <begin position="357"/>
        <end position="367"/>
    </location>
</feature>
<feature type="compositionally biased region" description="Polar residues" evidence="1">
    <location>
        <begin position="878"/>
        <end position="887"/>
    </location>
</feature>
<comment type="caution">
    <text evidence="2">The sequence shown here is derived from an EMBL/GenBank/DDBJ whole genome shotgun (WGS) entry which is preliminary data.</text>
</comment>
<keyword evidence="3" id="KW-1185">Reference proteome</keyword>
<feature type="compositionally biased region" description="Polar residues" evidence="1">
    <location>
        <begin position="404"/>
        <end position="416"/>
    </location>
</feature>
<feature type="compositionally biased region" description="Basic and acidic residues" evidence="1">
    <location>
        <begin position="12"/>
        <end position="35"/>
    </location>
</feature>
<dbReference type="PANTHER" id="PTHR39606:SF1">
    <property type="entry name" value="CELL SURFACE PROTEIN"/>
    <property type="match status" value="1"/>
</dbReference>